<accession>A0ABP9FXZ2</accession>
<feature type="transmembrane region" description="Helical" evidence="1">
    <location>
        <begin position="9"/>
        <end position="31"/>
    </location>
</feature>
<evidence type="ECO:0000259" key="2">
    <source>
        <dbReference type="Pfam" id="PF02470"/>
    </source>
</evidence>
<protein>
    <recommendedName>
        <fullName evidence="2">Mce/MlaD domain-containing protein</fullName>
    </recommendedName>
</protein>
<keyword evidence="1" id="KW-1133">Transmembrane helix</keyword>
<keyword evidence="1" id="KW-0812">Transmembrane</keyword>
<dbReference type="PANTHER" id="PTHR33371">
    <property type="entry name" value="INTERMEMBRANE PHOSPHOLIPID TRANSPORT SYSTEM BINDING PROTEIN MLAD-RELATED"/>
    <property type="match status" value="1"/>
</dbReference>
<reference evidence="4" key="1">
    <citation type="journal article" date="2019" name="Int. J. Syst. Evol. Microbiol.">
        <title>The Global Catalogue of Microorganisms (GCM) 10K type strain sequencing project: providing services to taxonomists for standard genome sequencing and annotation.</title>
        <authorList>
            <consortium name="The Broad Institute Genomics Platform"/>
            <consortium name="The Broad Institute Genome Sequencing Center for Infectious Disease"/>
            <person name="Wu L."/>
            <person name="Ma J."/>
        </authorList>
    </citation>
    <scope>NUCLEOTIDE SEQUENCE [LARGE SCALE GENOMIC DNA]</scope>
    <source>
        <strain evidence="4">JCM 18283</strain>
    </source>
</reference>
<dbReference type="InterPro" id="IPR052336">
    <property type="entry name" value="MlaD_Phospholipid_Transporter"/>
</dbReference>
<keyword evidence="1" id="KW-0472">Membrane</keyword>
<comment type="caution">
    <text evidence="3">The sequence shown here is derived from an EMBL/GenBank/DDBJ whole genome shotgun (WGS) entry which is preliminary data.</text>
</comment>
<evidence type="ECO:0000313" key="3">
    <source>
        <dbReference type="EMBL" id="GAA4921965.1"/>
    </source>
</evidence>
<dbReference type="InterPro" id="IPR003399">
    <property type="entry name" value="Mce/MlaD"/>
</dbReference>
<organism evidence="3 4">
    <name type="scientific">Mucilaginibacter defluvii</name>
    <dbReference type="NCBI Taxonomy" id="1196019"/>
    <lineage>
        <taxon>Bacteria</taxon>
        <taxon>Pseudomonadati</taxon>
        <taxon>Bacteroidota</taxon>
        <taxon>Sphingobacteriia</taxon>
        <taxon>Sphingobacteriales</taxon>
        <taxon>Sphingobacteriaceae</taxon>
        <taxon>Mucilaginibacter</taxon>
    </lineage>
</organism>
<dbReference type="Proteomes" id="UP001501436">
    <property type="component" value="Unassembled WGS sequence"/>
</dbReference>
<gene>
    <name evidence="3" type="ORF">GCM10023313_27350</name>
</gene>
<proteinExistence type="predicted"/>
<feature type="domain" description="Mce/MlaD" evidence="2">
    <location>
        <begin position="40"/>
        <end position="118"/>
    </location>
</feature>
<dbReference type="RefSeq" id="WP_345331773.1">
    <property type="nucleotide sequence ID" value="NZ_BAABJI010000002.1"/>
</dbReference>
<dbReference type="Pfam" id="PF02470">
    <property type="entry name" value="MlaD"/>
    <property type="match status" value="1"/>
</dbReference>
<evidence type="ECO:0000256" key="1">
    <source>
        <dbReference type="SAM" id="Phobius"/>
    </source>
</evidence>
<keyword evidence="4" id="KW-1185">Reference proteome</keyword>
<dbReference type="PANTHER" id="PTHR33371:SF4">
    <property type="entry name" value="INTERMEMBRANE PHOSPHOLIPID TRANSPORT SYSTEM BINDING PROTEIN MLAD"/>
    <property type="match status" value="1"/>
</dbReference>
<dbReference type="EMBL" id="BAABJI010000002">
    <property type="protein sequence ID" value="GAA4921965.1"/>
    <property type="molecule type" value="Genomic_DNA"/>
</dbReference>
<sequence>MDASERKNAIIVGIFIALGVIIFVVGVLTLGSSSKTFVKTIHIRSTFGDVAGLKKGGNVWFSGVKIGTIKEIAFSNNSQVDVIMSIDAAVQPYIHRNTQAKIGSDGLIGNKIIVLDGGSPQAPVIEDGDRIQSEKMLSTDEMMSTLQENNRNLLAITKDFKQLSSQILQGKGTVGALLADSSMGVQLRNSMKNLQATTESASRMAVQLNNFSQKMNTKGGLADKLLTDTATFAQIRQSVTQLQQTAANASMLTDNLNKASSKLNTTDNALGILLNDRKTASQMQNTLNYLEQSSIKLNDDLEAVQHNFLLRGFFKKRERARADSLKGK</sequence>
<name>A0ABP9FXZ2_9SPHI</name>
<evidence type="ECO:0000313" key="4">
    <source>
        <dbReference type="Proteomes" id="UP001501436"/>
    </source>
</evidence>